<name>A0A210Q0R3_MIZYE</name>
<protein>
    <submittedName>
        <fullName evidence="1">Uncharacterized protein</fullName>
    </submittedName>
</protein>
<dbReference type="OrthoDB" id="10415370at2759"/>
<evidence type="ECO:0000313" key="2">
    <source>
        <dbReference type="Proteomes" id="UP000242188"/>
    </source>
</evidence>
<gene>
    <name evidence="1" type="ORF">KP79_PYT22028</name>
</gene>
<accession>A0A210Q0R3</accession>
<keyword evidence="2" id="KW-1185">Reference proteome</keyword>
<sequence length="219" mass="24850">MCDILSTIENVKRHNYNLNKILDDKDDLTALQSSVKLEDVVRHRTPYHEPVSIEFTHGKVNANHLQQMFGGHATDIETLFSQQGDQAATDFYISTAKGSDFEGTLIRHGRKIVFETTFQHSSYNFVAEMYPWSNKSTWFRLMQENKLELTDRHGHVEKTVSFDTKIRGMTGQSVSGTDSLIVCGVEDRVIKRVEMPSGETTAEFSTGNLYPYAICTALF</sequence>
<reference evidence="1 2" key="1">
    <citation type="journal article" date="2017" name="Nat. Ecol. Evol.">
        <title>Scallop genome provides insights into evolution of bilaterian karyotype and development.</title>
        <authorList>
            <person name="Wang S."/>
            <person name="Zhang J."/>
            <person name="Jiao W."/>
            <person name="Li J."/>
            <person name="Xun X."/>
            <person name="Sun Y."/>
            <person name="Guo X."/>
            <person name="Huan P."/>
            <person name="Dong B."/>
            <person name="Zhang L."/>
            <person name="Hu X."/>
            <person name="Sun X."/>
            <person name="Wang J."/>
            <person name="Zhao C."/>
            <person name="Wang Y."/>
            <person name="Wang D."/>
            <person name="Huang X."/>
            <person name="Wang R."/>
            <person name="Lv J."/>
            <person name="Li Y."/>
            <person name="Zhang Z."/>
            <person name="Liu B."/>
            <person name="Lu W."/>
            <person name="Hui Y."/>
            <person name="Liang J."/>
            <person name="Zhou Z."/>
            <person name="Hou R."/>
            <person name="Li X."/>
            <person name="Liu Y."/>
            <person name="Li H."/>
            <person name="Ning X."/>
            <person name="Lin Y."/>
            <person name="Zhao L."/>
            <person name="Xing Q."/>
            <person name="Dou J."/>
            <person name="Li Y."/>
            <person name="Mao J."/>
            <person name="Guo H."/>
            <person name="Dou H."/>
            <person name="Li T."/>
            <person name="Mu C."/>
            <person name="Jiang W."/>
            <person name="Fu Q."/>
            <person name="Fu X."/>
            <person name="Miao Y."/>
            <person name="Liu J."/>
            <person name="Yu Q."/>
            <person name="Li R."/>
            <person name="Liao H."/>
            <person name="Li X."/>
            <person name="Kong Y."/>
            <person name="Jiang Z."/>
            <person name="Chourrout D."/>
            <person name="Li R."/>
            <person name="Bao Z."/>
        </authorList>
    </citation>
    <scope>NUCLEOTIDE SEQUENCE [LARGE SCALE GENOMIC DNA]</scope>
    <source>
        <strain evidence="1 2">PY_sf001</strain>
    </source>
</reference>
<proteinExistence type="predicted"/>
<comment type="caution">
    <text evidence="1">The sequence shown here is derived from an EMBL/GenBank/DDBJ whole genome shotgun (WGS) entry which is preliminary data.</text>
</comment>
<evidence type="ECO:0000313" key="1">
    <source>
        <dbReference type="EMBL" id="OWF42317.1"/>
    </source>
</evidence>
<dbReference type="AlphaFoldDB" id="A0A210Q0R3"/>
<dbReference type="Proteomes" id="UP000242188">
    <property type="component" value="Unassembled WGS sequence"/>
</dbReference>
<dbReference type="EMBL" id="NEDP02005298">
    <property type="protein sequence ID" value="OWF42317.1"/>
    <property type="molecule type" value="Genomic_DNA"/>
</dbReference>
<organism evidence="1 2">
    <name type="scientific">Mizuhopecten yessoensis</name>
    <name type="common">Japanese scallop</name>
    <name type="synonym">Patinopecten yessoensis</name>
    <dbReference type="NCBI Taxonomy" id="6573"/>
    <lineage>
        <taxon>Eukaryota</taxon>
        <taxon>Metazoa</taxon>
        <taxon>Spiralia</taxon>
        <taxon>Lophotrochozoa</taxon>
        <taxon>Mollusca</taxon>
        <taxon>Bivalvia</taxon>
        <taxon>Autobranchia</taxon>
        <taxon>Pteriomorphia</taxon>
        <taxon>Pectinida</taxon>
        <taxon>Pectinoidea</taxon>
        <taxon>Pectinidae</taxon>
        <taxon>Mizuhopecten</taxon>
    </lineage>
</organism>